<keyword evidence="4" id="KW-1185">Reference proteome</keyword>
<accession>A0AAV6I0F3</accession>
<reference evidence="3" key="1">
    <citation type="submission" date="2020-08" db="EMBL/GenBank/DDBJ databases">
        <title>Plant Genome Project.</title>
        <authorList>
            <person name="Zhang R.-G."/>
        </authorList>
    </citation>
    <scope>NUCLEOTIDE SEQUENCE</scope>
    <source>
        <strain evidence="3">WSP0</strain>
        <tissue evidence="3">Leaf</tissue>
    </source>
</reference>
<keyword evidence="2" id="KW-1133">Transmembrane helix</keyword>
<dbReference type="EMBL" id="JACTNZ010000012">
    <property type="protein sequence ID" value="KAG5522192.1"/>
    <property type="molecule type" value="Genomic_DNA"/>
</dbReference>
<dbReference type="PANTHER" id="PTHR31170">
    <property type="entry name" value="BNAC04G53230D PROTEIN"/>
    <property type="match status" value="1"/>
</dbReference>
<keyword evidence="2" id="KW-0812">Transmembrane</keyword>
<sequence>MAENDDNWVVTIEEEMAEKDDNWVATVNDELERMAPSAAIRAADHEKQHWKKRSIYRVPAFVRNLNKKAYEPQSVSFGPFHHGKDDLMPMEKHKHRALLHFLKRSNKPLESYVRSLAEVAQILKDSYESLDPTWERDNRFLQLMILDGCFMLEVLRNYTQTVNDYADNDPIFSSHGKLHIVPYIRRDMLMLENQLPMLVLTRLLAVENEETKEDEEFVNKLILKFCCRTRFPLDSPMGKCLHLLDVHRKIILWEDNSSDTKRHDGGGDKGQNDKKRKTDSEASAGGDEIIRSAMELNEAGIIFRKSRSQSLKDITFVGGELRLPPIVLDNTTESMLLNLIAFERFHVGVENAVTSYIFFMDSIIHSAKDVSLLHDKGIIQNAIGSDKAVAELFNSISKDATLDPASSLVLVHEKVDRYCKRPWNKWRLNLYNLYFSFLATRPWWKFSVTLALGILTLTLLQTVYNMLSFHRLK</sequence>
<evidence type="ECO:0000256" key="1">
    <source>
        <dbReference type="SAM" id="MobiDB-lite"/>
    </source>
</evidence>
<gene>
    <name evidence="3" type="ORF">RHGRI_034393</name>
</gene>
<evidence type="ECO:0000256" key="2">
    <source>
        <dbReference type="SAM" id="Phobius"/>
    </source>
</evidence>
<dbReference type="AlphaFoldDB" id="A0AAV6I0F3"/>
<dbReference type="Proteomes" id="UP000823749">
    <property type="component" value="Chromosome 12"/>
</dbReference>
<protein>
    <submittedName>
        <fullName evidence="3">Uncharacterized protein</fullName>
    </submittedName>
</protein>
<dbReference type="Pfam" id="PF03140">
    <property type="entry name" value="DUF247"/>
    <property type="match status" value="1"/>
</dbReference>
<proteinExistence type="predicted"/>
<name>A0AAV6I0F3_9ERIC</name>
<keyword evidence="2" id="KW-0472">Membrane</keyword>
<feature type="region of interest" description="Disordered" evidence="1">
    <location>
        <begin position="259"/>
        <end position="284"/>
    </location>
</feature>
<feature type="compositionally biased region" description="Basic and acidic residues" evidence="1">
    <location>
        <begin position="259"/>
        <end position="280"/>
    </location>
</feature>
<dbReference type="InterPro" id="IPR004158">
    <property type="entry name" value="DUF247_pln"/>
</dbReference>
<comment type="caution">
    <text evidence="3">The sequence shown here is derived from an EMBL/GenBank/DDBJ whole genome shotgun (WGS) entry which is preliminary data.</text>
</comment>
<evidence type="ECO:0000313" key="3">
    <source>
        <dbReference type="EMBL" id="KAG5522192.1"/>
    </source>
</evidence>
<evidence type="ECO:0000313" key="4">
    <source>
        <dbReference type="Proteomes" id="UP000823749"/>
    </source>
</evidence>
<feature type="transmembrane region" description="Helical" evidence="2">
    <location>
        <begin position="443"/>
        <end position="467"/>
    </location>
</feature>
<organism evidence="3 4">
    <name type="scientific">Rhododendron griersonianum</name>
    <dbReference type="NCBI Taxonomy" id="479676"/>
    <lineage>
        <taxon>Eukaryota</taxon>
        <taxon>Viridiplantae</taxon>
        <taxon>Streptophyta</taxon>
        <taxon>Embryophyta</taxon>
        <taxon>Tracheophyta</taxon>
        <taxon>Spermatophyta</taxon>
        <taxon>Magnoliopsida</taxon>
        <taxon>eudicotyledons</taxon>
        <taxon>Gunneridae</taxon>
        <taxon>Pentapetalae</taxon>
        <taxon>asterids</taxon>
        <taxon>Ericales</taxon>
        <taxon>Ericaceae</taxon>
        <taxon>Ericoideae</taxon>
        <taxon>Rhodoreae</taxon>
        <taxon>Rhododendron</taxon>
    </lineage>
</organism>
<dbReference type="PANTHER" id="PTHR31170:SF18">
    <property type="entry name" value="(WILD MALAYSIAN BANANA) HYPOTHETICAL PROTEIN"/>
    <property type="match status" value="1"/>
</dbReference>